<protein>
    <submittedName>
        <fullName evidence="2">Uncharacterized protein</fullName>
    </submittedName>
</protein>
<comment type="caution">
    <text evidence="2">The sequence shown here is derived from an EMBL/GenBank/DDBJ whole genome shotgun (WGS) entry which is preliminary data.</text>
</comment>
<sequence length="124" mass="14631">MQEFIISRRILYIQLGRKRELQMIVKNALEQIEVLVRNLKKENNTERLLCYSAVITILNRIEDITKEERIPNYVIYKKDLLENCEKICELEDNIGDVGQLIGKALVAIRNLKSYQCFNVDNHHI</sequence>
<evidence type="ECO:0000256" key="1">
    <source>
        <dbReference type="SAM" id="Coils"/>
    </source>
</evidence>
<proteinExistence type="predicted"/>
<accession>I9AYV6</accession>
<dbReference type="OrthoDB" id="1684219at2"/>
<evidence type="ECO:0000313" key="3">
    <source>
        <dbReference type="Proteomes" id="UP000004324"/>
    </source>
</evidence>
<reference evidence="2 3" key="1">
    <citation type="journal article" date="2012" name="J. Bacteriol.">
        <title>Draft Genome Sequences for Two Metal-Reducing Pelosinus fermentans Strains Isolated from a Cr(VI)-Contaminated Site and for Type Strain R7.</title>
        <authorList>
            <person name="Brown S.D."/>
            <person name="Podar M."/>
            <person name="Klingeman D.M."/>
            <person name="Johnson C.M."/>
            <person name="Yang Z.K."/>
            <person name="Utturkar S.M."/>
            <person name="Land M.L."/>
            <person name="Mosher J.J."/>
            <person name="Hurt R.A.Jr."/>
            <person name="Phelps T.J."/>
            <person name="Palumbo A.V."/>
            <person name="Arkin A.P."/>
            <person name="Hazen T.C."/>
            <person name="Elias D.A."/>
        </authorList>
    </citation>
    <scope>NUCLEOTIDE SEQUENCE [LARGE SCALE GENOMIC DNA]</scope>
    <source>
        <strain evidence="2 3">B4</strain>
    </source>
</reference>
<feature type="coiled-coil region" evidence="1">
    <location>
        <begin position="18"/>
        <end position="45"/>
    </location>
</feature>
<dbReference type="AlphaFoldDB" id="I9AYV6"/>
<dbReference type="PATRIC" id="fig|1149862.3.peg.2515"/>
<dbReference type="Proteomes" id="UP000004324">
    <property type="component" value="Unassembled WGS sequence"/>
</dbReference>
<name>I9AYV6_9FIRM</name>
<keyword evidence="1" id="KW-0175">Coiled coil</keyword>
<gene>
    <name evidence="2" type="ORF">FB4_3556</name>
</gene>
<organism evidence="2 3">
    <name type="scientific">Pelosinus fermentans B4</name>
    <dbReference type="NCBI Taxonomy" id="1149862"/>
    <lineage>
        <taxon>Bacteria</taxon>
        <taxon>Bacillati</taxon>
        <taxon>Bacillota</taxon>
        <taxon>Negativicutes</taxon>
        <taxon>Selenomonadales</taxon>
        <taxon>Sporomusaceae</taxon>
        <taxon>Pelosinus</taxon>
    </lineage>
</organism>
<evidence type="ECO:0000313" key="2">
    <source>
        <dbReference type="EMBL" id="EIW18082.1"/>
    </source>
</evidence>
<dbReference type="EMBL" id="AKVJ01000028">
    <property type="protein sequence ID" value="EIW18082.1"/>
    <property type="molecule type" value="Genomic_DNA"/>
</dbReference>
<keyword evidence="3" id="KW-1185">Reference proteome</keyword>